<name>A0A073K0N7_9BACI</name>
<dbReference type="PANTHER" id="PTHR21621">
    <property type="entry name" value="RIBOSOMAL PROTEIN S6 MODIFICATION PROTEIN"/>
    <property type="match status" value="1"/>
</dbReference>
<proteinExistence type="predicted"/>
<evidence type="ECO:0000256" key="1">
    <source>
        <dbReference type="PROSITE-ProRule" id="PRU00409"/>
    </source>
</evidence>
<dbReference type="PROSITE" id="PS50975">
    <property type="entry name" value="ATP_GRASP"/>
    <property type="match status" value="1"/>
</dbReference>
<dbReference type="STRING" id="574375.AZF08_27930"/>
<sequence length="375" mass="44132">MNIYKLNLICILKKSFRKRRRGTNMTIIGMLHHRKDPRNVKKAYAYAAVAKAEGVNFFYFTLGKVNIETQKILGKTYENGEWIEKEFPFPDVIYNASAPDSDKIQHIFDYLYDRIPFTSHSIGDKLSVYNRIKQAEEFKQYLIPFYELTDVKKFFDIINRFEKVIIKPISGHQGRGIVFIKKHGVEHYKMNEAGQVSSINEKQLLDFISHKIQEKDYVVQQFILCQMKSGHVYDFRLHVQRNGEGKWVITSIFPRIGRLGSIVSNMASGGYSTYLDTFLKTEFDDNWYDIQRYLERFAVSFSNHFNSLYKNVLFDELGIDVGIDENQKLWLFEVNWRPGVPNIFNLELDVARNMIHYARYLADKHKPKKGKKKIQ</sequence>
<dbReference type="GO" id="GO:0005737">
    <property type="term" value="C:cytoplasm"/>
    <property type="evidence" value="ECO:0007669"/>
    <property type="project" value="TreeGrafter"/>
</dbReference>
<dbReference type="PANTHER" id="PTHR21621:SF0">
    <property type="entry name" value="BETA-CITRYLGLUTAMATE SYNTHASE B-RELATED"/>
    <property type="match status" value="1"/>
</dbReference>
<keyword evidence="3" id="KW-0436">Ligase</keyword>
<evidence type="ECO:0000313" key="4">
    <source>
        <dbReference type="Proteomes" id="UP000027778"/>
    </source>
</evidence>
<dbReference type="Pfam" id="PF14398">
    <property type="entry name" value="ATPgrasp_YheCD"/>
    <property type="match status" value="1"/>
</dbReference>
<dbReference type="GO" id="GO:0046872">
    <property type="term" value="F:metal ion binding"/>
    <property type="evidence" value="ECO:0007669"/>
    <property type="project" value="InterPro"/>
</dbReference>
<dbReference type="EMBL" id="JOTM01000101">
    <property type="protein sequence ID" value="KEK20060.1"/>
    <property type="molecule type" value="Genomic_DNA"/>
</dbReference>
<dbReference type="InterPro" id="IPR026838">
    <property type="entry name" value="YheC/D"/>
</dbReference>
<dbReference type="eggNOG" id="COG0189">
    <property type="taxonomic scope" value="Bacteria"/>
</dbReference>
<dbReference type="InterPro" id="IPR011761">
    <property type="entry name" value="ATP-grasp"/>
</dbReference>
<dbReference type="SUPFAM" id="SSF56059">
    <property type="entry name" value="Glutathione synthetase ATP-binding domain-like"/>
    <property type="match status" value="1"/>
</dbReference>
<keyword evidence="1" id="KW-0067">ATP-binding</keyword>
<evidence type="ECO:0000259" key="2">
    <source>
        <dbReference type="PROSITE" id="PS50975"/>
    </source>
</evidence>
<gene>
    <name evidence="3" type="ORF">BAGA_05130</name>
</gene>
<feature type="domain" description="ATP-grasp" evidence="2">
    <location>
        <begin position="135"/>
        <end position="363"/>
    </location>
</feature>
<accession>A0A073K0N7</accession>
<organism evidence="3 4">
    <name type="scientific">Bacillus gaemokensis</name>
    <dbReference type="NCBI Taxonomy" id="574375"/>
    <lineage>
        <taxon>Bacteria</taxon>
        <taxon>Bacillati</taxon>
        <taxon>Bacillota</taxon>
        <taxon>Bacilli</taxon>
        <taxon>Bacillales</taxon>
        <taxon>Bacillaceae</taxon>
        <taxon>Bacillus</taxon>
        <taxon>Bacillus cereus group</taxon>
    </lineage>
</organism>
<dbReference type="Proteomes" id="UP000027778">
    <property type="component" value="Unassembled WGS sequence"/>
</dbReference>
<dbReference type="GO" id="GO:0016879">
    <property type="term" value="F:ligase activity, forming carbon-nitrogen bonds"/>
    <property type="evidence" value="ECO:0007669"/>
    <property type="project" value="TreeGrafter"/>
</dbReference>
<dbReference type="AlphaFoldDB" id="A0A073K0N7"/>
<keyword evidence="1" id="KW-0547">Nucleotide-binding</keyword>
<reference evidence="3 4" key="1">
    <citation type="submission" date="2014-06" db="EMBL/GenBank/DDBJ databases">
        <title>Draft genome sequence of Bacillus gaemokensis JCM 15801 (MCCC 1A00707).</title>
        <authorList>
            <person name="Lai Q."/>
            <person name="Liu Y."/>
            <person name="Shao Z."/>
        </authorList>
    </citation>
    <scope>NUCLEOTIDE SEQUENCE [LARGE SCALE GENOMIC DNA]</scope>
    <source>
        <strain evidence="3 4">JCM 15801</strain>
    </source>
</reference>
<keyword evidence="4" id="KW-1185">Reference proteome</keyword>
<comment type="caution">
    <text evidence="3">The sequence shown here is derived from an EMBL/GenBank/DDBJ whole genome shotgun (WGS) entry which is preliminary data.</text>
</comment>
<dbReference type="OrthoDB" id="7869153at2"/>
<dbReference type="Gene3D" id="3.30.470.20">
    <property type="entry name" value="ATP-grasp fold, B domain"/>
    <property type="match status" value="1"/>
</dbReference>
<dbReference type="GO" id="GO:0005524">
    <property type="term" value="F:ATP binding"/>
    <property type="evidence" value="ECO:0007669"/>
    <property type="project" value="UniProtKB-UniRule"/>
</dbReference>
<protein>
    <submittedName>
        <fullName evidence="3">Alpha-L-glutamate ligase</fullName>
    </submittedName>
</protein>
<dbReference type="RefSeq" id="WP_082246227.1">
    <property type="nucleotide sequence ID" value="NZ_JOTM01000101.1"/>
</dbReference>
<evidence type="ECO:0000313" key="3">
    <source>
        <dbReference type="EMBL" id="KEK20060.1"/>
    </source>
</evidence>